<organism evidence="3 4">
    <name type="scientific">Capsaspora owczarzaki (strain ATCC 30864)</name>
    <dbReference type="NCBI Taxonomy" id="595528"/>
    <lineage>
        <taxon>Eukaryota</taxon>
        <taxon>Filasterea</taxon>
        <taxon>Capsaspora</taxon>
    </lineage>
</organism>
<keyword evidence="4" id="KW-1185">Reference proteome</keyword>
<dbReference type="SUPFAM" id="SSF81383">
    <property type="entry name" value="F-box domain"/>
    <property type="match status" value="1"/>
</dbReference>
<dbReference type="InterPro" id="IPR001810">
    <property type="entry name" value="F-box_dom"/>
</dbReference>
<sequence length="406" mass="45884">MNEHSNEADSDSVQRAHAETRNDDDDGDDGDDTSGLTNASAAAAATHAHRSRLLHYFRSHDGEDIEQDGDDEDDDDDDDGDDEEEEEDQDQEDQQDEAADQQQQLEDDDFGVDADDEEEDRFVRMLLEQENRRDMFRWSSSDEESMSDYEVEIAGGIRMVIALRRPRGHSAPVPPTHAAAELASSSSSSALLATSSAAAEGDVGDATAADFTTILPLEILEFILSFLDPVDLHRAGQVSRFWHQIADADTLWKPACHRLWKGKFGMSLTSSDPPRCMAREEFAGLQELDICRFKKYYFATLADSKRTVISFDEVVDSQWDLRFRSHLHVAHNTNPRFFRNGTFRSNMHRESMVWRFVDNTHTIQVAHFPPLVPSRSTIDWSFKLKNPWVIIRTLDANSMASAKPQA</sequence>
<dbReference type="STRING" id="595528.A0A0D2UAS5"/>
<feature type="compositionally biased region" description="Low complexity" evidence="1">
    <location>
        <begin position="33"/>
        <end position="46"/>
    </location>
</feature>
<dbReference type="InParanoid" id="A0A0D2UAS5"/>
<reference evidence="4" key="1">
    <citation type="submission" date="2011-02" db="EMBL/GenBank/DDBJ databases">
        <title>The Genome Sequence of Capsaspora owczarzaki ATCC 30864.</title>
        <authorList>
            <person name="Russ C."/>
            <person name="Cuomo C."/>
            <person name="Burger G."/>
            <person name="Gray M.W."/>
            <person name="Holland P.W.H."/>
            <person name="King N."/>
            <person name="Lang F.B.F."/>
            <person name="Roger A.J."/>
            <person name="Ruiz-Trillo I."/>
            <person name="Young S.K."/>
            <person name="Zeng Q."/>
            <person name="Gargeya S."/>
            <person name="Alvarado L."/>
            <person name="Berlin A."/>
            <person name="Chapman S.B."/>
            <person name="Chen Z."/>
            <person name="Freedman E."/>
            <person name="Gellesch M."/>
            <person name="Goldberg J."/>
            <person name="Griggs A."/>
            <person name="Gujja S."/>
            <person name="Heilman E."/>
            <person name="Heiman D."/>
            <person name="Howarth C."/>
            <person name="Mehta T."/>
            <person name="Neiman D."/>
            <person name="Pearson M."/>
            <person name="Roberts A."/>
            <person name="Saif S."/>
            <person name="Shea T."/>
            <person name="Shenoy N."/>
            <person name="Sisk P."/>
            <person name="Stolte C."/>
            <person name="Sykes S."/>
            <person name="White J."/>
            <person name="Yandava C."/>
            <person name="Haas B."/>
            <person name="Nusbaum C."/>
            <person name="Birren B."/>
        </authorList>
    </citation>
    <scope>NUCLEOTIDE SEQUENCE</scope>
    <source>
        <strain evidence="4">ATCC 30864</strain>
    </source>
</reference>
<evidence type="ECO:0000313" key="4">
    <source>
        <dbReference type="Proteomes" id="UP000008743"/>
    </source>
</evidence>
<dbReference type="eggNOG" id="ENOG502SGMU">
    <property type="taxonomic scope" value="Eukaryota"/>
</dbReference>
<evidence type="ECO:0000256" key="1">
    <source>
        <dbReference type="SAM" id="MobiDB-lite"/>
    </source>
</evidence>
<dbReference type="InterPro" id="IPR036047">
    <property type="entry name" value="F-box-like_dom_sf"/>
</dbReference>
<dbReference type="PANTHER" id="PTHR48218">
    <property type="entry name" value="F-BOX DOMAIN CONTAINING PROTEIN"/>
    <property type="match status" value="1"/>
</dbReference>
<feature type="compositionally biased region" description="Basic and acidic residues" evidence="1">
    <location>
        <begin position="1"/>
        <end position="21"/>
    </location>
</feature>
<gene>
    <name evidence="3" type="ORF">CAOG_003128</name>
</gene>
<feature type="compositionally biased region" description="Acidic residues" evidence="1">
    <location>
        <begin position="63"/>
        <end position="113"/>
    </location>
</feature>
<evidence type="ECO:0000313" key="3">
    <source>
        <dbReference type="EMBL" id="KJE92106.1"/>
    </source>
</evidence>
<dbReference type="PROSITE" id="PS50181">
    <property type="entry name" value="FBOX"/>
    <property type="match status" value="1"/>
</dbReference>
<protein>
    <recommendedName>
        <fullName evidence="2">F-box domain-containing protein</fullName>
    </recommendedName>
</protein>
<dbReference type="RefSeq" id="XP_004363967.2">
    <property type="nucleotide sequence ID" value="XM_004363910.2"/>
</dbReference>
<dbReference type="Proteomes" id="UP000008743">
    <property type="component" value="Unassembled WGS sequence"/>
</dbReference>
<dbReference type="PANTHER" id="PTHR48218:SF3">
    <property type="entry name" value="OS07G0170800 PROTEIN"/>
    <property type="match status" value="1"/>
</dbReference>
<dbReference type="OrthoDB" id="3219396at2759"/>
<accession>A0A0D2UAS5</accession>
<dbReference type="EMBL" id="KE346363">
    <property type="protein sequence ID" value="KJE92106.1"/>
    <property type="molecule type" value="Genomic_DNA"/>
</dbReference>
<proteinExistence type="predicted"/>
<dbReference type="Gene3D" id="1.20.1280.50">
    <property type="match status" value="1"/>
</dbReference>
<feature type="domain" description="F-box" evidence="2">
    <location>
        <begin position="209"/>
        <end position="255"/>
    </location>
</feature>
<feature type="compositionally biased region" description="Acidic residues" evidence="1">
    <location>
        <begin position="22"/>
        <end position="32"/>
    </location>
</feature>
<evidence type="ECO:0000259" key="2">
    <source>
        <dbReference type="PROSITE" id="PS50181"/>
    </source>
</evidence>
<name>A0A0D2UAS5_CAPO3</name>
<feature type="compositionally biased region" description="Basic residues" evidence="1">
    <location>
        <begin position="47"/>
        <end position="57"/>
    </location>
</feature>
<feature type="region of interest" description="Disordered" evidence="1">
    <location>
        <begin position="1"/>
        <end position="113"/>
    </location>
</feature>
<dbReference type="AlphaFoldDB" id="A0A0D2UAS5"/>
<dbReference type="Pfam" id="PF12937">
    <property type="entry name" value="F-box-like"/>
    <property type="match status" value="1"/>
</dbReference>
<dbReference type="SMART" id="SM00256">
    <property type="entry name" value="FBOX"/>
    <property type="match status" value="1"/>
</dbReference>